<organism evidence="1 2">
    <name type="scientific">Actinoplanes auranticolor</name>
    <dbReference type="NCBI Taxonomy" id="47988"/>
    <lineage>
        <taxon>Bacteria</taxon>
        <taxon>Bacillati</taxon>
        <taxon>Actinomycetota</taxon>
        <taxon>Actinomycetes</taxon>
        <taxon>Micromonosporales</taxon>
        <taxon>Micromonosporaceae</taxon>
        <taxon>Actinoplanes</taxon>
    </lineage>
</organism>
<dbReference type="RefSeq" id="WP_212993705.1">
    <property type="nucleotide sequence ID" value="NZ_BAABEA010000021.1"/>
</dbReference>
<sequence>MADRTITVILRDGTTEEKYAKLANTIWAVASTYEKDFVGVQQDEQADADYLNNWYDKKDGKARWS</sequence>
<dbReference type="Proteomes" id="UP000681340">
    <property type="component" value="Unassembled WGS sequence"/>
</dbReference>
<keyword evidence="2" id="KW-1185">Reference proteome</keyword>
<protein>
    <submittedName>
        <fullName evidence="1">Uncharacterized protein</fullName>
    </submittedName>
</protein>
<comment type="caution">
    <text evidence="1">The sequence shown here is derived from an EMBL/GenBank/DDBJ whole genome shotgun (WGS) entry which is preliminary data.</text>
</comment>
<dbReference type="AlphaFoldDB" id="A0A919ST44"/>
<reference evidence="1" key="1">
    <citation type="submission" date="2021-03" db="EMBL/GenBank/DDBJ databases">
        <title>Whole genome shotgun sequence of Actinoplanes auranticolor NBRC 12245.</title>
        <authorList>
            <person name="Komaki H."/>
            <person name="Tamura T."/>
        </authorList>
    </citation>
    <scope>NUCLEOTIDE SEQUENCE</scope>
    <source>
        <strain evidence="1">NBRC 12245</strain>
    </source>
</reference>
<dbReference type="EMBL" id="BOQL01000071">
    <property type="protein sequence ID" value="GIM78037.1"/>
    <property type="molecule type" value="Genomic_DNA"/>
</dbReference>
<evidence type="ECO:0000313" key="2">
    <source>
        <dbReference type="Proteomes" id="UP000681340"/>
    </source>
</evidence>
<gene>
    <name evidence="1" type="ORF">Aau02nite_78930</name>
</gene>
<name>A0A919ST44_9ACTN</name>
<proteinExistence type="predicted"/>
<accession>A0A919ST44</accession>
<evidence type="ECO:0000313" key="1">
    <source>
        <dbReference type="EMBL" id="GIM78037.1"/>
    </source>
</evidence>